<evidence type="ECO:0000313" key="2">
    <source>
        <dbReference type="EMBL" id="OHU94031.1"/>
    </source>
</evidence>
<dbReference type="EMBL" id="MNAN01000035">
    <property type="protein sequence ID" value="OHU94031.1"/>
    <property type="molecule type" value="Genomic_DNA"/>
</dbReference>
<accession>A0A1S1N6Z5</accession>
<name>A0A1S1N6Z5_9GAMM</name>
<dbReference type="STRING" id="327939.BIW53_17580"/>
<feature type="chain" id="PRO_5010294809" evidence="1">
    <location>
        <begin position="23"/>
        <end position="288"/>
    </location>
</feature>
<gene>
    <name evidence="2" type="ORF">BIW53_17580</name>
</gene>
<dbReference type="RefSeq" id="WP_070993323.1">
    <property type="nucleotide sequence ID" value="NZ_CBCSHD010000004.1"/>
</dbReference>
<feature type="signal peptide" evidence="1">
    <location>
        <begin position="1"/>
        <end position="22"/>
    </location>
</feature>
<keyword evidence="1" id="KW-0732">Signal</keyword>
<organism evidence="2 3">
    <name type="scientific">Pseudoalteromonas byunsanensis</name>
    <dbReference type="NCBI Taxonomy" id="327939"/>
    <lineage>
        <taxon>Bacteria</taxon>
        <taxon>Pseudomonadati</taxon>
        <taxon>Pseudomonadota</taxon>
        <taxon>Gammaproteobacteria</taxon>
        <taxon>Alteromonadales</taxon>
        <taxon>Pseudoalteromonadaceae</taxon>
        <taxon>Pseudoalteromonas</taxon>
    </lineage>
</organism>
<dbReference type="OrthoDB" id="6298997at2"/>
<dbReference type="Proteomes" id="UP000180253">
    <property type="component" value="Unassembled WGS sequence"/>
</dbReference>
<comment type="caution">
    <text evidence="2">The sequence shown here is derived from an EMBL/GenBank/DDBJ whole genome shotgun (WGS) entry which is preliminary data.</text>
</comment>
<evidence type="ECO:0000313" key="3">
    <source>
        <dbReference type="Proteomes" id="UP000180253"/>
    </source>
</evidence>
<evidence type="ECO:0000256" key="1">
    <source>
        <dbReference type="SAM" id="SignalP"/>
    </source>
</evidence>
<dbReference type="AlphaFoldDB" id="A0A1S1N6Z5"/>
<keyword evidence="3" id="KW-1185">Reference proteome</keyword>
<sequence length="288" mass="33272">MKLKIFVLFFVSFLLSSNQALAKHGRCYGNLLATSDPSEIIEEHSDRVSVFLPLKIQVSDILLDCADEIWVEDTYYYSLVFTGPTEYKYPRLLDSQFNTMWAQNGIWRIPLSGRTTQMWVRLRHYSLFPAGNYTGSVKVSVVRKNRVIQEQYLNMSYYSEPQVAVSLDNASRGKVSGSNGHYQINLGELESNMRFYWGIKILSNSSYDIVLDSEYNGLRHETDTQALIDYSISFDNVKISSSERLIRSYNFFPGVRNKWFGFEFILGNTELMPAGYYRDNLSLTVYPK</sequence>
<reference evidence="2 3" key="1">
    <citation type="submission" date="2016-10" db="EMBL/GenBank/DDBJ databases">
        <title>Pseudoalteromonas amylolytica sp. nov., isolated from the surface seawater.</title>
        <authorList>
            <person name="Wu Y.-H."/>
            <person name="Cheng H."/>
            <person name="Jin X.-B."/>
            <person name="Wang C.-S."/>
            <person name="Xu X.-W."/>
        </authorList>
    </citation>
    <scope>NUCLEOTIDE SEQUENCE [LARGE SCALE GENOMIC DNA]</scope>
    <source>
        <strain evidence="2 3">JCM 12483</strain>
    </source>
</reference>
<protein>
    <submittedName>
        <fullName evidence="2">Uncharacterized protein</fullName>
    </submittedName>
</protein>
<proteinExistence type="predicted"/>